<keyword evidence="1" id="KW-0808">Transferase</keyword>
<accession>A0A1E1KXI9</accession>
<evidence type="ECO:0000256" key="1">
    <source>
        <dbReference type="ARBA" id="ARBA00022679"/>
    </source>
</evidence>
<gene>
    <name evidence="6" type="ORF">RCO7_06012</name>
</gene>
<dbReference type="InParanoid" id="A0A1E1KXI9"/>
<dbReference type="AlphaFoldDB" id="A0A1E1KXI9"/>
<protein>
    <recommendedName>
        <fullName evidence="8">Alternative oxidase</fullName>
    </recommendedName>
</protein>
<keyword evidence="2" id="KW-0294">Fucose metabolism</keyword>
<evidence type="ECO:0000313" key="6">
    <source>
        <dbReference type="EMBL" id="CZT02946.1"/>
    </source>
</evidence>
<dbReference type="Pfam" id="PF10250">
    <property type="entry name" value="O-FucT"/>
    <property type="match status" value="1"/>
</dbReference>
<sequence length="511" mass="56862">MPSQRVWRRVKIILGVAIILFASAFLLTYSAYPSPHNLVPSSSSTTGETTSTSDQQEDPDVAKKKAVFIQQASEWQIDGPYNNTALTKLCAKQKWVTGLQFKCAAAYGGIGNIRNIVLTCVRFAIEAGATTILIPEIIVRGTDLIHLTDGEHVPFTYMFDLDVFKSRLTTACPKIRLVSNEANLAEFPSPIIRNLTPRKLGTEFKVGRVIDFLPAWRGAFDTWVKDFAAPTGFGASKPLLIHLQPTFFEYPILHDEPEFIATFGRILEFRKDVRRLAAVVTYALDKKYKLELNPGAAGVPAPNKYYGAHLRTDVDALAANFASYREQSSAYLKGAKEHNLHFIYLASGSKNDIKRFTRDAKAIDIKVTTKNALLGGKEYAAELEEMKKLTWDQQALVDFALLSRSSHFGGTWASSFAYNIAFQRHVAVENGTWTSSMTALAQRRDKHVTAAKGTLSDKERLVGRDNGVTTEFASGKDDPRRLLKGEDYKDAVSTIYGPPLMGVWFELSMWP</sequence>
<dbReference type="EMBL" id="FJUW01000026">
    <property type="protein sequence ID" value="CZT02946.1"/>
    <property type="molecule type" value="Genomic_DNA"/>
</dbReference>
<dbReference type="Proteomes" id="UP000178129">
    <property type="component" value="Unassembled WGS sequence"/>
</dbReference>
<reference evidence="7" key="1">
    <citation type="submission" date="2016-03" db="EMBL/GenBank/DDBJ databases">
        <authorList>
            <person name="Ploux O."/>
        </authorList>
    </citation>
    <scope>NUCLEOTIDE SEQUENCE [LARGE SCALE GENOMIC DNA]</scope>
    <source>
        <strain evidence="7">UK7</strain>
    </source>
</reference>
<evidence type="ECO:0000313" key="7">
    <source>
        <dbReference type="Proteomes" id="UP000178129"/>
    </source>
</evidence>
<evidence type="ECO:0000256" key="4">
    <source>
        <dbReference type="SAM" id="MobiDB-lite"/>
    </source>
</evidence>
<keyword evidence="7" id="KW-1185">Reference proteome</keyword>
<dbReference type="Gene3D" id="3.40.50.11350">
    <property type="match status" value="1"/>
</dbReference>
<feature type="compositionally biased region" description="Low complexity" evidence="4">
    <location>
        <begin position="41"/>
        <end position="53"/>
    </location>
</feature>
<evidence type="ECO:0008006" key="8">
    <source>
        <dbReference type="Google" id="ProtNLM"/>
    </source>
</evidence>
<dbReference type="InterPro" id="IPR019378">
    <property type="entry name" value="GDP-Fuc_O-FucTrfase"/>
</dbReference>
<dbReference type="CDD" id="cd11296">
    <property type="entry name" value="O-FucT_like"/>
    <property type="match status" value="1"/>
</dbReference>
<feature type="region of interest" description="Disordered" evidence="4">
    <location>
        <begin position="40"/>
        <end position="61"/>
    </location>
</feature>
<dbReference type="GO" id="GO:0006004">
    <property type="term" value="P:fucose metabolic process"/>
    <property type="evidence" value="ECO:0007669"/>
    <property type="project" value="UniProtKB-KW"/>
</dbReference>
<comment type="caution">
    <text evidence="6">The sequence shown here is derived from an EMBL/GenBank/DDBJ whole genome shotgun (WGS) entry which is preliminary data.</text>
</comment>
<feature type="transmembrane region" description="Helical" evidence="5">
    <location>
        <begin position="12"/>
        <end position="32"/>
    </location>
</feature>
<evidence type="ECO:0000256" key="2">
    <source>
        <dbReference type="ARBA" id="ARBA00023253"/>
    </source>
</evidence>
<evidence type="ECO:0000256" key="3">
    <source>
        <dbReference type="ARBA" id="ARBA00023277"/>
    </source>
</evidence>
<dbReference type="GO" id="GO:0016740">
    <property type="term" value="F:transferase activity"/>
    <property type="evidence" value="ECO:0007669"/>
    <property type="project" value="UniProtKB-KW"/>
</dbReference>
<organism evidence="6 7">
    <name type="scientific">Rhynchosporium graminicola</name>
    <dbReference type="NCBI Taxonomy" id="2792576"/>
    <lineage>
        <taxon>Eukaryota</taxon>
        <taxon>Fungi</taxon>
        <taxon>Dikarya</taxon>
        <taxon>Ascomycota</taxon>
        <taxon>Pezizomycotina</taxon>
        <taxon>Leotiomycetes</taxon>
        <taxon>Helotiales</taxon>
        <taxon>Ploettnerulaceae</taxon>
        <taxon>Rhynchosporium</taxon>
    </lineage>
</organism>
<keyword evidence="5" id="KW-1133">Transmembrane helix</keyword>
<keyword evidence="3" id="KW-0119">Carbohydrate metabolism</keyword>
<keyword evidence="5" id="KW-0472">Membrane</keyword>
<keyword evidence="5" id="KW-0812">Transmembrane</keyword>
<name>A0A1E1KXI9_9HELO</name>
<proteinExistence type="predicted"/>
<evidence type="ECO:0000256" key="5">
    <source>
        <dbReference type="SAM" id="Phobius"/>
    </source>
</evidence>